<evidence type="ECO:0008006" key="4">
    <source>
        <dbReference type="Google" id="ProtNLM"/>
    </source>
</evidence>
<sequence length="63" mass="7021">MTRRQSPAPNPVWSIVLIVVGALLLAGLLNVRGLPLWTQFAAVGILIIVAAVVWWVWRHSTRH</sequence>
<evidence type="ECO:0000256" key="1">
    <source>
        <dbReference type="SAM" id="Phobius"/>
    </source>
</evidence>
<gene>
    <name evidence="2" type="ORF">ACFFN1_11375</name>
</gene>
<dbReference type="Proteomes" id="UP001589707">
    <property type="component" value="Unassembled WGS sequence"/>
</dbReference>
<accession>A0ABV5X3J5</accession>
<keyword evidence="1" id="KW-0812">Transmembrane</keyword>
<keyword evidence="3" id="KW-1185">Reference proteome</keyword>
<evidence type="ECO:0000313" key="3">
    <source>
        <dbReference type="Proteomes" id="UP001589707"/>
    </source>
</evidence>
<evidence type="ECO:0000313" key="2">
    <source>
        <dbReference type="EMBL" id="MFB9776991.1"/>
    </source>
</evidence>
<protein>
    <recommendedName>
        <fullName evidence="4">MYXO-CTERM domain-containing protein</fullName>
    </recommendedName>
</protein>
<name>A0ABV5X3J5_9MICO</name>
<dbReference type="EMBL" id="JBHMAU010000069">
    <property type="protein sequence ID" value="MFB9776991.1"/>
    <property type="molecule type" value="Genomic_DNA"/>
</dbReference>
<proteinExistence type="predicted"/>
<keyword evidence="1" id="KW-0472">Membrane</keyword>
<keyword evidence="1" id="KW-1133">Transmembrane helix</keyword>
<dbReference type="RefSeq" id="WP_376840868.1">
    <property type="nucleotide sequence ID" value="NZ_JBHMAU010000069.1"/>
</dbReference>
<comment type="caution">
    <text evidence="2">The sequence shown here is derived from an EMBL/GenBank/DDBJ whole genome shotgun (WGS) entry which is preliminary data.</text>
</comment>
<feature type="transmembrane region" description="Helical" evidence="1">
    <location>
        <begin position="12"/>
        <end position="31"/>
    </location>
</feature>
<reference evidence="2 3" key="1">
    <citation type="submission" date="2024-09" db="EMBL/GenBank/DDBJ databases">
        <authorList>
            <person name="Sun Q."/>
            <person name="Mori K."/>
        </authorList>
    </citation>
    <scope>NUCLEOTIDE SEQUENCE [LARGE SCALE GENOMIC DNA]</scope>
    <source>
        <strain evidence="2 3">JCM 11683</strain>
    </source>
</reference>
<organism evidence="2 3">
    <name type="scientific">Brevibacterium otitidis</name>
    <dbReference type="NCBI Taxonomy" id="53364"/>
    <lineage>
        <taxon>Bacteria</taxon>
        <taxon>Bacillati</taxon>
        <taxon>Actinomycetota</taxon>
        <taxon>Actinomycetes</taxon>
        <taxon>Micrococcales</taxon>
        <taxon>Brevibacteriaceae</taxon>
        <taxon>Brevibacterium</taxon>
    </lineage>
</organism>
<feature type="transmembrane region" description="Helical" evidence="1">
    <location>
        <begin position="37"/>
        <end position="57"/>
    </location>
</feature>